<evidence type="ECO:0000313" key="1">
    <source>
        <dbReference type="EMBL" id="AAS18092.1"/>
    </source>
</evidence>
<sequence length="302" mass="34122">MTLVYPTTRTVNIMRRYPKGAVLNSDVSVIRRYADAYNDVHFVCRPEKQEEWRRLLPDTISVHTHKQFSGGGTVILESPLVIAGMQIPWLLKRYGTATRLWMMVPNPSAMRVHPSRLIAFFQGEYVWFSHNTLGAGVVCFDATEEEGLILRASENAPCALSHPHVTYAKACMKTVHVSRPLSDEEHGRIRHAFSDASYKSSQIKAIKQFIAENEYDWAIAVPAGPALYRKMFKEEFPSVTIITVKDIAKCTKPKILVQHVTQLGKLPIKQCDIPELFGRVFSLEPSDFTSVDVMIGKSTLAW</sequence>
<dbReference type="RefSeq" id="YP_164172.1">
    <property type="nucleotide sequence ID" value="NC_006549.1"/>
</dbReference>
<proteinExistence type="predicted"/>
<organism evidence="1 2">
    <name type="scientific">Singapore grouper iridovirus</name>
    <dbReference type="NCBI Taxonomy" id="262968"/>
    <lineage>
        <taxon>Viruses</taxon>
        <taxon>Varidnaviria</taxon>
        <taxon>Bamfordvirae</taxon>
        <taxon>Nucleocytoviricota</taxon>
        <taxon>Megaviricetes</taxon>
        <taxon>Pimascovirales</taxon>
        <taxon>Pimascovirales incertae sedis</taxon>
        <taxon>Iridoviridae</taxon>
        <taxon>Alphairidovirinae</taxon>
        <taxon>Ranavirus</taxon>
        <taxon>Ranavirus epinephelus1</taxon>
    </lineage>
</organism>
<name>Q5YFI8_9VIRU</name>
<dbReference type="KEGG" id="vg:3197112"/>
<protein>
    <submittedName>
        <fullName evidence="1">Uncharacterized protein</fullName>
    </submittedName>
</protein>
<keyword evidence="2" id="KW-1185">Reference proteome</keyword>
<reference evidence="1 2" key="1">
    <citation type="journal article" date="2004" name="J. Virol.">
        <title>Functional genomics analysis of Singapore grouper iridovirus: complete sequence determination and proteomic analysis.</title>
        <authorList>
            <person name="Song W.J."/>
            <person name="Qin Q.W."/>
            <person name="Qiu J."/>
            <person name="Huang C.H."/>
            <person name="Wang F."/>
            <person name="Hew C.L."/>
        </authorList>
    </citation>
    <scope>NUCLEOTIDE SEQUENCE [LARGE SCALE GENOMIC DNA]</scope>
</reference>
<accession>Q5YFI8</accession>
<dbReference type="GeneID" id="3197112"/>
<gene>
    <name evidence="1" type="ORF">ORF077L</name>
</gene>
<evidence type="ECO:0000313" key="2">
    <source>
        <dbReference type="Proteomes" id="UP000172127"/>
    </source>
</evidence>
<dbReference type="EMBL" id="AY521625">
    <property type="protein sequence ID" value="AAS18092.1"/>
    <property type="molecule type" value="Genomic_DNA"/>
</dbReference>
<dbReference type="Proteomes" id="UP000172127">
    <property type="component" value="Segment"/>
</dbReference>